<accession>A0A1M5BSB4</accession>
<dbReference type="Proteomes" id="UP000183987">
    <property type="component" value="Unassembled WGS sequence"/>
</dbReference>
<dbReference type="GO" id="GO:0016747">
    <property type="term" value="F:acyltransferase activity, transferring groups other than amino-acyl groups"/>
    <property type="evidence" value="ECO:0007669"/>
    <property type="project" value="InterPro"/>
</dbReference>
<feature type="domain" description="N-acetyltransferase" evidence="1">
    <location>
        <begin position="141"/>
        <end position="274"/>
    </location>
</feature>
<dbReference type="InterPro" id="IPR016181">
    <property type="entry name" value="Acyl_CoA_acyltransferase"/>
</dbReference>
<dbReference type="EMBL" id="FQUE01000006">
    <property type="protein sequence ID" value="SHF45454.1"/>
    <property type="molecule type" value="Genomic_DNA"/>
</dbReference>
<organism evidence="2 3">
    <name type="scientific">Loktanella atrilutea</name>
    <dbReference type="NCBI Taxonomy" id="366533"/>
    <lineage>
        <taxon>Bacteria</taxon>
        <taxon>Pseudomonadati</taxon>
        <taxon>Pseudomonadota</taxon>
        <taxon>Alphaproteobacteria</taxon>
        <taxon>Rhodobacterales</taxon>
        <taxon>Roseobacteraceae</taxon>
        <taxon>Loktanella</taxon>
    </lineage>
</organism>
<dbReference type="Gene3D" id="3.40.630.30">
    <property type="match status" value="1"/>
</dbReference>
<proteinExistence type="predicted"/>
<sequence>MQRVSLQDLPRVRTLLEAAPHLAMFPLGNLDRYGLDGEAPRAPMIWTDGAAVLCVTREGMVMVTGAPDAAPAMARVLAGRRVRGIMGARDIARAVQRAAGLGRAAAKLDEDEPQFLLSLDRLLVPDGPGDLIPLADAPRDMMARWRVAYDVEALGDTEAAASARGSTVLDTYLVEDSHRVLIVDGQPVAMTGFNTTLPAIVQVGGVYTPPDLRGRGHARRAVALHLVQARRAGVARATLFASGAAAVRAYEAIGFERVGDWTLLLFTDDGVTVDG</sequence>
<evidence type="ECO:0000313" key="2">
    <source>
        <dbReference type="EMBL" id="SHF45454.1"/>
    </source>
</evidence>
<gene>
    <name evidence="2" type="ORF">SAMN05444339_106154</name>
</gene>
<dbReference type="PROSITE" id="PS51186">
    <property type="entry name" value="GNAT"/>
    <property type="match status" value="1"/>
</dbReference>
<dbReference type="InterPro" id="IPR000182">
    <property type="entry name" value="GNAT_dom"/>
</dbReference>
<evidence type="ECO:0000259" key="1">
    <source>
        <dbReference type="PROSITE" id="PS51186"/>
    </source>
</evidence>
<evidence type="ECO:0000313" key="3">
    <source>
        <dbReference type="Proteomes" id="UP000183987"/>
    </source>
</evidence>
<dbReference type="OrthoDB" id="7365268at2"/>
<keyword evidence="3" id="KW-1185">Reference proteome</keyword>
<dbReference type="Pfam" id="PF00583">
    <property type="entry name" value="Acetyltransf_1"/>
    <property type="match status" value="1"/>
</dbReference>
<dbReference type="STRING" id="366533.SAMN05444339_106154"/>
<reference evidence="3" key="1">
    <citation type="submission" date="2016-11" db="EMBL/GenBank/DDBJ databases">
        <authorList>
            <person name="Varghese N."/>
            <person name="Submissions S."/>
        </authorList>
    </citation>
    <scope>NUCLEOTIDE SEQUENCE [LARGE SCALE GENOMIC DNA]</scope>
    <source>
        <strain evidence="3">DSM 29326</strain>
    </source>
</reference>
<dbReference type="RefSeq" id="WP_072857797.1">
    <property type="nucleotide sequence ID" value="NZ_FQUE01000006.1"/>
</dbReference>
<protein>
    <submittedName>
        <fullName evidence="2">Acetyltransferase (GNAT) family protein</fullName>
    </submittedName>
</protein>
<name>A0A1M5BSB4_LOKAT</name>
<dbReference type="AlphaFoldDB" id="A0A1M5BSB4"/>
<dbReference type="SUPFAM" id="SSF55729">
    <property type="entry name" value="Acyl-CoA N-acyltransferases (Nat)"/>
    <property type="match status" value="1"/>
</dbReference>
<keyword evidence="2" id="KW-0808">Transferase</keyword>